<dbReference type="KEGG" id="pste:PSTEL_06655"/>
<gene>
    <name evidence="2" type="ORF">PSTEL_06655</name>
</gene>
<protein>
    <recommendedName>
        <fullName evidence="1">Nitrogenase/oxidoreductase component 1 domain-containing protein</fullName>
    </recommendedName>
</protein>
<accession>A0A089LPP5</accession>
<name>A0A089LPP5_9BACL</name>
<proteinExistence type="predicted"/>
<dbReference type="GO" id="GO:0016491">
    <property type="term" value="F:oxidoreductase activity"/>
    <property type="evidence" value="ECO:0007669"/>
    <property type="project" value="InterPro"/>
</dbReference>
<dbReference type="HOGENOM" id="CLU_025876_4_0_9"/>
<dbReference type="STRING" id="169760.PSTEL_06655"/>
<dbReference type="EMBL" id="CP009286">
    <property type="protein sequence ID" value="AIQ62832.1"/>
    <property type="molecule type" value="Genomic_DNA"/>
</dbReference>
<dbReference type="InterPro" id="IPR000510">
    <property type="entry name" value="Nase/OxRdtase_comp1"/>
</dbReference>
<dbReference type="Gene3D" id="3.40.50.1980">
    <property type="entry name" value="Nitrogenase molybdenum iron protein domain"/>
    <property type="match status" value="3"/>
</dbReference>
<dbReference type="PANTHER" id="PTHR42956">
    <property type="entry name" value="NITROGENASE IRON-MOLYBDENUM COFACTOR BIOSYNTHESIS PROTEIN NIFE"/>
    <property type="match status" value="1"/>
</dbReference>
<reference evidence="2 3" key="1">
    <citation type="submission" date="2014-08" db="EMBL/GenBank/DDBJ databases">
        <title>Comparative genomics of the Paenibacillus odorifer group.</title>
        <authorList>
            <person name="den Bakker H.C."/>
            <person name="Tsai Y.-C."/>
            <person name="Martin N."/>
            <person name="Korlach J."/>
            <person name="Wiedmann M."/>
        </authorList>
    </citation>
    <scope>NUCLEOTIDE SEQUENCE [LARGE SCALE GENOMIC DNA]</scope>
    <source>
        <strain evidence="2 3">DSM 14472</strain>
    </source>
</reference>
<dbReference type="Proteomes" id="UP000029507">
    <property type="component" value="Chromosome"/>
</dbReference>
<dbReference type="InterPro" id="IPR049939">
    <property type="entry name" value="NifE-like"/>
</dbReference>
<keyword evidence="3" id="KW-1185">Reference proteome</keyword>
<evidence type="ECO:0000259" key="1">
    <source>
        <dbReference type="Pfam" id="PF00148"/>
    </source>
</evidence>
<dbReference type="PANTHER" id="PTHR42956:SF1">
    <property type="entry name" value="NITROGENASE IRON-MOLYBDENUM COFACTOR BIOSYNTHESIS PROTEIN NIFE"/>
    <property type="match status" value="1"/>
</dbReference>
<dbReference type="SUPFAM" id="SSF53807">
    <property type="entry name" value="Helical backbone' metal receptor"/>
    <property type="match status" value="1"/>
</dbReference>
<feature type="domain" description="Nitrogenase/oxidoreductase component 1" evidence="1">
    <location>
        <begin position="12"/>
        <end position="441"/>
    </location>
</feature>
<organism evidence="2 3">
    <name type="scientific">Paenibacillus stellifer</name>
    <dbReference type="NCBI Taxonomy" id="169760"/>
    <lineage>
        <taxon>Bacteria</taxon>
        <taxon>Bacillati</taxon>
        <taxon>Bacillota</taxon>
        <taxon>Bacilli</taxon>
        <taxon>Bacillales</taxon>
        <taxon>Paenibacillaceae</taxon>
        <taxon>Paenibacillus</taxon>
    </lineage>
</organism>
<dbReference type="OrthoDB" id="9802175at2"/>
<dbReference type="RefSeq" id="WP_038694271.1">
    <property type="nucleotide sequence ID" value="NZ_CP009286.1"/>
</dbReference>
<dbReference type="Pfam" id="PF00148">
    <property type="entry name" value="Oxidored_nitro"/>
    <property type="match status" value="1"/>
</dbReference>
<evidence type="ECO:0000313" key="3">
    <source>
        <dbReference type="Proteomes" id="UP000029507"/>
    </source>
</evidence>
<sequence>MSKVIERPRYVCALGGAIGTIQSLPRAIPILHSSSGCGGNLAGALSGASGYNGGNYCGGQALPSSNVSERDIVFGGEGRLDEQIGNTLKVMDGDLYFVVTGCMVEMIGDDVRAVVKRYKNGDLPVLAAETVSFKGNSYYGYELVLETLFRDFVEKSPVKDTATVNLWGVVPMQDVFWKGNLGVLKGLLKKLGFETNTFFGQGETLDNLKKAGRAVLNIVVSDAYGIEAAKVFEEEHGVPYITVPLPIGDHGTSRFLRTVGSALSVDEAKIETLIHEERKAYYPYLERLADVYNDLDFQRYATVVGDPNYTQALTRFLADDLGWLPELVVITDILADEQKERVLSTFSGYESGLRPEIVFDEDASSVVGHINRHWPQTNGQKYYKGFSPGVIVGSVMERDTAEQFKVPLLPVTYPISNRVVLNRAYAGYSGGLTLAEDVLSLLVAHR</sequence>
<dbReference type="AlphaFoldDB" id="A0A089LPP5"/>
<evidence type="ECO:0000313" key="2">
    <source>
        <dbReference type="EMBL" id="AIQ62832.1"/>
    </source>
</evidence>